<dbReference type="AlphaFoldDB" id="A0A926EX74"/>
<organism evidence="1 2">
    <name type="scientific">Paratissierella segnis</name>
    <dbReference type="NCBI Taxonomy" id="2763679"/>
    <lineage>
        <taxon>Bacteria</taxon>
        <taxon>Bacillati</taxon>
        <taxon>Bacillota</taxon>
        <taxon>Tissierellia</taxon>
        <taxon>Tissierellales</taxon>
        <taxon>Tissierellaceae</taxon>
        <taxon>Paratissierella</taxon>
    </lineage>
</organism>
<proteinExistence type="predicted"/>
<reference evidence="1" key="1">
    <citation type="submission" date="2020-08" db="EMBL/GenBank/DDBJ databases">
        <title>Genome public.</title>
        <authorList>
            <person name="Liu C."/>
            <person name="Sun Q."/>
        </authorList>
    </citation>
    <scope>NUCLEOTIDE SEQUENCE</scope>
    <source>
        <strain evidence="1">BX21</strain>
    </source>
</reference>
<keyword evidence="1" id="KW-0238">DNA-binding</keyword>
<dbReference type="GO" id="GO:0003677">
    <property type="term" value="F:DNA binding"/>
    <property type="evidence" value="ECO:0007669"/>
    <property type="project" value="UniProtKB-KW"/>
</dbReference>
<name>A0A926EX74_9FIRM</name>
<sequence length="59" mass="6622">METRKAKLLAAIRKSGTGGTTFRATLPSKWVRTMGLSEEVRNLKLTFDEIGKKIIVEKD</sequence>
<keyword evidence="2" id="KW-1185">Reference proteome</keyword>
<dbReference type="Proteomes" id="UP000601171">
    <property type="component" value="Unassembled WGS sequence"/>
</dbReference>
<dbReference type="EMBL" id="JACRTG010000018">
    <property type="protein sequence ID" value="MBC8588079.1"/>
    <property type="molecule type" value="Genomic_DNA"/>
</dbReference>
<gene>
    <name evidence="1" type="ORF">H8707_07495</name>
</gene>
<accession>A0A926EX74</accession>
<evidence type="ECO:0000313" key="2">
    <source>
        <dbReference type="Proteomes" id="UP000601171"/>
    </source>
</evidence>
<evidence type="ECO:0000313" key="1">
    <source>
        <dbReference type="EMBL" id="MBC8588079.1"/>
    </source>
</evidence>
<dbReference type="RefSeq" id="WP_262429532.1">
    <property type="nucleotide sequence ID" value="NZ_JACRTG010000018.1"/>
</dbReference>
<protein>
    <submittedName>
        <fullName evidence="1">AbrB/MazE/SpoVT family DNA-binding domain-containing protein</fullName>
    </submittedName>
</protein>
<comment type="caution">
    <text evidence="1">The sequence shown here is derived from an EMBL/GenBank/DDBJ whole genome shotgun (WGS) entry which is preliminary data.</text>
</comment>